<sequence length="58" mass="5837">MAGGRRGPGGFGVIGPDRAWAPRVLAAPAVLVVLVVSARTAEAFVGACFPGGSRFPRS</sequence>
<accession>A0A1M5ERN9</accession>
<protein>
    <submittedName>
        <fullName evidence="1">Uncharacterized protein</fullName>
    </submittedName>
</protein>
<dbReference type="STRING" id="2017.SAMN05444320_105101"/>
<evidence type="ECO:0000313" key="2">
    <source>
        <dbReference type="Proteomes" id="UP000184501"/>
    </source>
</evidence>
<proteinExistence type="predicted"/>
<dbReference type="EMBL" id="FQVN01000005">
    <property type="protein sequence ID" value="SHF81816.1"/>
    <property type="molecule type" value="Genomic_DNA"/>
</dbReference>
<keyword evidence="2" id="KW-1185">Reference proteome</keyword>
<evidence type="ECO:0000313" key="1">
    <source>
        <dbReference type="EMBL" id="SHF81816.1"/>
    </source>
</evidence>
<dbReference type="Proteomes" id="UP000184501">
    <property type="component" value="Unassembled WGS sequence"/>
</dbReference>
<gene>
    <name evidence="1" type="ORF">SAMN05444320_105101</name>
</gene>
<name>A0A1M5ERN9_STRHI</name>
<organism evidence="1 2">
    <name type="scientific">Streptoalloteichus hindustanus</name>
    <dbReference type="NCBI Taxonomy" id="2017"/>
    <lineage>
        <taxon>Bacteria</taxon>
        <taxon>Bacillati</taxon>
        <taxon>Actinomycetota</taxon>
        <taxon>Actinomycetes</taxon>
        <taxon>Pseudonocardiales</taxon>
        <taxon>Pseudonocardiaceae</taxon>
        <taxon>Streptoalloteichus</taxon>
    </lineage>
</organism>
<dbReference type="AlphaFoldDB" id="A0A1M5ERN9"/>
<reference evidence="1 2" key="1">
    <citation type="submission" date="2016-11" db="EMBL/GenBank/DDBJ databases">
        <authorList>
            <person name="Jaros S."/>
            <person name="Januszkiewicz K."/>
            <person name="Wedrychowicz H."/>
        </authorList>
    </citation>
    <scope>NUCLEOTIDE SEQUENCE [LARGE SCALE GENOMIC DNA]</scope>
    <source>
        <strain evidence="1 2">DSM 44523</strain>
    </source>
</reference>